<dbReference type="HOGENOM" id="CLU_018354_1_0_1"/>
<dbReference type="PANTHER" id="PTHR42973">
    <property type="entry name" value="BINDING OXIDOREDUCTASE, PUTATIVE (AFU_ORTHOLOGUE AFUA_1G17690)-RELATED"/>
    <property type="match status" value="1"/>
</dbReference>
<dbReference type="InterPro" id="IPR006094">
    <property type="entry name" value="Oxid_FAD_bind_N"/>
</dbReference>
<keyword evidence="8" id="KW-1185">Reference proteome</keyword>
<dbReference type="PhylomeDB" id="B8MSH1"/>
<evidence type="ECO:0000313" key="7">
    <source>
        <dbReference type="EMBL" id="EED11999.1"/>
    </source>
</evidence>
<dbReference type="AlphaFoldDB" id="B8MSH1"/>
<dbReference type="GO" id="GO:0071949">
    <property type="term" value="F:FAD binding"/>
    <property type="evidence" value="ECO:0007669"/>
    <property type="project" value="InterPro"/>
</dbReference>
<dbReference type="InterPro" id="IPR016166">
    <property type="entry name" value="FAD-bd_PCMH"/>
</dbReference>
<comment type="similarity">
    <text evidence="1">Belongs to the oxygen-dependent FAD-linked oxidoreductase family.</text>
</comment>
<dbReference type="GeneID" id="8108696"/>
<dbReference type="InterPro" id="IPR016169">
    <property type="entry name" value="FAD-bd_PCMH_sub2"/>
</dbReference>
<evidence type="ECO:0000313" key="8">
    <source>
        <dbReference type="Proteomes" id="UP000001745"/>
    </source>
</evidence>
<dbReference type="Gene3D" id="3.30.465.10">
    <property type="match status" value="1"/>
</dbReference>
<dbReference type="GO" id="GO:0016491">
    <property type="term" value="F:oxidoreductase activity"/>
    <property type="evidence" value="ECO:0007669"/>
    <property type="project" value="UniProtKB-KW"/>
</dbReference>
<feature type="chain" id="PRO_5002877973" evidence="5">
    <location>
        <begin position="31"/>
        <end position="500"/>
    </location>
</feature>
<dbReference type="Gene3D" id="3.40.462.20">
    <property type="match status" value="1"/>
</dbReference>
<dbReference type="Pfam" id="PF01565">
    <property type="entry name" value="FAD_binding_4"/>
    <property type="match status" value="1"/>
</dbReference>
<evidence type="ECO:0000256" key="2">
    <source>
        <dbReference type="ARBA" id="ARBA00022630"/>
    </source>
</evidence>
<keyword evidence="4" id="KW-0560">Oxidoreductase</keyword>
<evidence type="ECO:0000256" key="5">
    <source>
        <dbReference type="SAM" id="SignalP"/>
    </source>
</evidence>
<reference evidence="8" key="1">
    <citation type="journal article" date="2015" name="Genome Announc.">
        <title>Genome sequence of the AIDS-associated pathogen Penicillium marneffei (ATCC18224) and its near taxonomic relative Talaromyces stipitatus (ATCC10500).</title>
        <authorList>
            <person name="Nierman W.C."/>
            <person name="Fedorova-Abrams N.D."/>
            <person name="Andrianopoulos A."/>
        </authorList>
    </citation>
    <scope>NUCLEOTIDE SEQUENCE [LARGE SCALE GENOMIC DNA]</scope>
    <source>
        <strain evidence="8">ATCC 10500 / CBS 375.48 / QM 6759 / NRRL 1006</strain>
    </source>
</reference>
<keyword evidence="2" id="KW-0285">Flavoprotein</keyword>
<evidence type="ECO:0000256" key="3">
    <source>
        <dbReference type="ARBA" id="ARBA00022827"/>
    </source>
</evidence>
<dbReference type="InterPro" id="IPR036318">
    <property type="entry name" value="FAD-bd_PCMH-like_sf"/>
</dbReference>
<dbReference type="OrthoDB" id="2151789at2759"/>
<dbReference type="InParanoid" id="B8MSH1"/>
<evidence type="ECO:0000256" key="4">
    <source>
        <dbReference type="ARBA" id="ARBA00023002"/>
    </source>
</evidence>
<dbReference type="RefSeq" id="XP_002487653.1">
    <property type="nucleotide sequence ID" value="XM_002487608.1"/>
</dbReference>
<dbReference type="InterPro" id="IPR050416">
    <property type="entry name" value="FAD-linked_Oxidoreductase"/>
</dbReference>
<dbReference type="eggNOG" id="KOG1231">
    <property type="taxonomic scope" value="Eukaryota"/>
</dbReference>
<dbReference type="VEuPathDB" id="FungiDB:TSTA_000730"/>
<dbReference type="Gene3D" id="3.30.43.10">
    <property type="entry name" value="Uridine Diphospho-n-acetylenolpyruvylglucosamine Reductase, domain 2"/>
    <property type="match status" value="1"/>
</dbReference>
<dbReference type="STRING" id="441959.B8MSH1"/>
<dbReference type="OMA" id="DWHATSF"/>
<sequence length="500" mass="54346">MANSRGSIQARLAWLLQFFCLIFISTTAQAVSLDLHVLSACQQFKSLYGNLTFLANQTQYTALADENWSQTAWADPSCILQPANTPQVQNILRLLTAQQIPFAIRSGGHLPSPLGANINRGVLIDLSLLKTLDYDAANEVVSIGSGLRWQAVYEGLAPYERTAVGGRLLDVGVGGLLLGSGLSYLSDLYGLACDNVVNFEVVLASGEMVNANATSNSDLFWALKGGANNFGIVTTFTVRTYPIGNVWGGIKAYDLEYLPDVLAALNTYQSVENKDPYANLMVQAATTNSSIGVLLNLVYLKPMANPAAFDPFYGIPTLEDTTVIQSFVDFMSEAVMPDIPRWDWHATSFKPTASLYSQIADIVTTAPEINELISVNTATLVVGIQPISTSLIAAGHAAGSNALGLEAVNQTWLVLDIGWEKSTDDTKAHNLTRSLKNRIEKASVDAGQYVEYIFMNDASWDQEVIAHYGDESVDRLKAVRDKYDSTEIFQRLVKGGFKLG</sequence>
<feature type="signal peptide" evidence="5">
    <location>
        <begin position="1"/>
        <end position="30"/>
    </location>
</feature>
<evidence type="ECO:0000256" key="1">
    <source>
        <dbReference type="ARBA" id="ARBA00005466"/>
    </source>
</evidence>
<organism evidence="7 8">
    <name type="scientific">Talaromyces stipitatus (strain ATCC 10500 / CBS 375.48 / QM 6759 / NRRL 1006)</name>
    <name type="common">Penicillium stipitatum</name>
    <dbReference type="NCBI Taxonomy" id="441959"/>
    <lineage>
        <taxon>Eukaryota</taxon>
        <taxon>Fungi</taxon>
        <taxon>Dikarya</taxon>
        <taxon>Ascomycota</taxon>
        <taxon>Pezizomycotina</taxon>
        <taxon>Eurotiomycetes</taxon>
        <taxon>Eurotiomycetidae</taxon>
        <taxon>Eurotiales</taxon>
        <taxon>Trichocomaceae</taxon>
        <taxon>Talaromyces</taxon>
        <taxon>Talaromyces sect. Talaromyces</taxon>
    </lineage>
</organism>
<dbReference type="InterPro" id="IPR016167">
    <property type="entry name" value="FAD-bd_PCMH_sub1"/>
</dbReference>
<feature type="domain" description="FAD-binding PCMH-type" evidence="6">
    <location>
        <begin position="72"/>
        <end position="243"/>
    </location>
</feature>
<proteinExistence type="inferred from homology"/>
<protein>
    <submittedName>
        <fullName evidence="7">FAD-binding oxidoreductase, putative</fullName>
    </submittedName>
</protein>
<keyword evidence="3" id="KW-0274">FAD</keyword>
<dbReference type="SUPFAM" id="SSF56176">
    <property type="entry name" value="FAD-binding/transporter-associated domain-like"/>
    <property type="match status" value="1"/>
</dbReference>
<accession>B8MSH1</accession>
<name>B8MSH1_TALSN</name>
<evidence type="ECO:0000259" key="6">
    <source>
        <dbReference type="PROSITE" id="PS51387"/>
    </source>
</evidence>
<gene>
    <name evidence="7" type="ORF">TSTA_000730</name>
</gene>
<dbReference type="PANTHER" id="PTHR42973:SF53">
    <property type="entry name" value="FAD-BINDING PCMH-TYPE DOMAIN-CONTAINING PROTEIN-RELATED"/>
    <property type="match status" value="1"/>
</dbReference>
<dbReference type="PROSITE" id="PS51387">
    <property type="entry name" value="FAD_PCMH"/>
    <property type="match status" value="1"/>
</dbReference>
<keyword evidence="5" id="KW-0732">Signal</keyword>
<dbReference type="EMBL" id="EQ962660">
    <property type="protein sequence ID" value="EED11999.1"/>
    <property type="molecule type" value="Genomic_DNA"/>
</dbReference>
<dbReference type="Proteomes" id="UP000001745">
    <property type="component" value="Unassembled WGS sequence"/>
</dbReference>